<evidence type="ECO:0000259" key="1">
    <source>
        <dbReference type="PROSITE" id="PS51725"/>
    </source>
</evidence>
<reference evidence="2 3" key="1">
    <citation type="submission" date="2014-07" db="EMBL/GenBank/DDBJ databases">
        <title>Tepidicaulis marinum gen. nov., sp. nov., a novel marine bacterium denitrifying nitrate to nitrous oxide strictly under microaerobic conditions.</title>
        <authorList>
            <person name="Takeuchi M."/>
            <person name="Yamagishi T."/>
            <person name="Kamagata Y."/>
            <person name="Oshima K."/>
            <person name="Hattori M."/>
            <person name="Katayama T."/>
            <person name="Hanada S."/>
            <person name="Tamaki H."/>
            <person name="Marumo K."/>
            <person name="Maeda H."/>
            <person name="Nedachi M."/>
            <person name="Iwasaki W."/>
            <person name="Suwa Y."/>
            <person name="Sakata S."/>
        </authorList>
    </citation>
    <scope>NUCLEOTIDE SEQUENCE [LARGE SCALE GENOMIC DNA]</scope>
    <source>
        <strain evidence="2 3">MA2</strain>
    </source>
</reference>
<dbReference type="eggNOG" id="COG1359">
    <property type="taxonomic scope" value="Bacteria"/>
</dbReference>
<dbReference type="InterPro" id="IPR011008">
    <property type="entry name" value="Dimeric_a/b-barrel"/>
</dbReference>
<organism evidence="2 3">
    <name type="scientific">Tepidicaulis marinus</name>
    <dbReference type="NCBI Taxonomy" id="1333998"/>
    <lineage>
        <taxon>Bacteria</taxon>
        <taxon>Pseudomonadati</taxon>
        <taxon>Pseudomonadota</taxon>
        <taxon>Alphaproteobacteria</taxon>
        <taxon>Hyphomicrobiales</taxon>
        <taxon>Parvibaculaceae</taxon>
        <taxon>Tepidicaulis</taxon>
    </lineage>
</organism>
<dbReference type="STRING" id="1333998.M2A_2032"/>
<protein>
    <submittedName>
        <fullName evidence="2">Conserved protein</fullName>
    </submittedName>
</protein>
<sequence length="99" mass="10964">MIIVTGTIDLDEGSIAPAKELAGAMAKATRGENGCLSYAFYQDIENPARFRIYEEWEDEAALQAHFKQPHMAKFNEGLSKLKVLGADVKKAETEGFKKL</sequence>
<comment type="caution">
    <text evidence="2">The sequence shown here is derived from an EMBL/GenBank/DDBJ whole genome shotgun (WGS) entry which is preliminary data.</text>
</comment>
<dbReference type="EMBL" id="BBIO01000010">
    <property type="protein sequence ID" value="GAK45533.1"/>
    <property type="molecule type" value="Genomic_DNA"/>
</dbReference>
<dbReference type="InterPro" id="IPR007138">
    <property type="entry name" value="ABM_dom"/>
</dbReference>
<evidence type="ECO:0000313" key="3">
    <source>
        <dbReference type="Proteomes" id="UP000028702"/>
    </source>
</evidence>
<dbReference type="PANTHER" id="PTHR33336:SF15">
    <property type="entry name" value="ABM DOMAIN-CONTAINING PROTEIN"/>
    <property type="match status" value="1"/>
</dbReference>
<dbReference type="SUPFAM" id="SSF54909">
    <property type="entry name" value="Dimeric alpha+beta barrel"/>
    <property type="match status" value="1"/>
</dbReference>
<dbReference type="PROSITE" id="PS51725">
    <property type="entry name" value="ABM"/>
    <property type="match status" value="1"/>
</dbReference>
<dbReference type="AlphaFoldDB" id="A0A081BBW5"/>
<dbReference type="PANTHER" id="PTHR33336">
    <property type="entry name" value="QUINOL MONOOXYGENASE YGIN-RELATED"/>
    <property type="match status" value="1"/>
</dbReference>
<dbReference type="Proteomes" id="UP000028702">
    <property type="component" value="Unassembled WGS sequence"/>
</dbReference>
<proteinExistence type="predicted"/>
<dbReference type="Pfam" id="PF03992">
    <property type="entry name" value="ABM"/>
    <property type="match status" value="1"/>
</dbReference>
<evidence type="ECO:0000313" key="2">
    <source>
        <dbReference type="EMBL" id="GAK45533.1"/>
    </source>
</evidence>
<dbReference type="Gene3D" id="3.30.70.100">
    <property type="match status" value="1"/>
</dbReference>
<name>A0A081BBW5_9HYPH</name>
<gene>
    <name evidence="2" type="ORF">M2A_2032</name>
</gene>
<feature type="domain" description="ABM" evidence="1">
    <location>
        <begin position="2"/>
        <end position="93"/>
    </location>
</feature>
<dbReference type="InterPro" id="IPR050744">
    <property type="entry name" value="AI-2_Isomerase_LsrG"/>
</dbReference>
<keyword evidence="3" id="KW-1185">Reference proteome</keyword>
<dbReference type="RefSeq" id="WP_045446752.1">
    <property type="nucleotide sequence ID" value="NZ_BBIO01000010.1"/>
</dbReference>
<dbReference type="GO" id="GO:0003824">
    <property type="term" value="F:catalytic activity"/>
    <property type="evidence" value="ECO:0007669"/>
    <property type="project" value="TreeGrafter"/>
</dbReference>
<accession>A0A081BBW5</accession>